<evidence type="ECO:0000313" key="3">
    <source>
        <dbReference type="EMBL" id="EAK0450663.1"/>
    </source>
</evidence>
<evidence type="ECO:0000259" key="2">
    <source>
        <dbReference type="PROSITE" id="PS51371"/>
    </source>
</evidence>
<dbReference type="SMART" id="SM00116">
    <property type="entry name" value="CBS"/>
    <property type="match status" value="2"/>
</dbReference>
<comment type="caution">
    <text evidence="3">The sequence shown here is derived from an EMBL/GenBank/DDBJ whole genome shotgun (WGS) entry which is preliminary data.</text>
</comment>
<evidence type="ECO:0000313" key="4">
    <source>
        <dbReference type="Proteomes" id="UP000405656"/>
    </source>
</evidence>
<dbReference type="InterPro" id="IPR005835">
    <property type="entry name" value="NTP_transferase_dom"/>
</dbReference>
<dbReference type="RefSeq" id="WP_263674159.1">
    <property type="nucleotide sequence ID" value="NZ_CBCUZC010000010.1"/>
</dbReference>
<dbReference type="PROSITE" id="PS51371">
    <property type="entry name" value="CBS"/>
    <property type="match status" value="1"/>
</dbReference>
<organism evidence="3 4">
    <name type="scientific">Campylobacter lari</name>
    <dbReference type="NCBI Taxonomy" id="201"/>
    <lineage>
        <taxon>Bacteria</taxon>
        <taxon>Pseudomonadati</taxon>
        <taxon>Campylobacterota</taxon>
        <taxon>Epsilonproteobacteria</taxon>
        <taxon>Campylobacterales</taxon>
        <taxon>Campylobacteraceae</taxon>
        <taxon>Campylobacter</taxon>
    </lineage>
</organism>
<proteinExistence type="predicted"/>
<dbReference type="EMBL" id="AACCWZ010000002">
    <property type="protein sequence ID" value="EAK0450663.1"/>
    <property type="molecule type" value="Genomic_DNA"/>
</dbReference>
<dbReference type="CDD" id="cd06426">
    <property type="entry name" value="NTP_transferase_like_2"/>
    <property type="match status" value="1"/>
</dbReference>
<reference evidence="3 4" key="1">
    <citation type="submission" date="2018-05" db="EMBL/GenBank/DDBJ databases">
        <authorList>
            <consortium name="PulseNet: The National Subtyping Network for Foodborne Disease Surveillance"/>
            <person name="Tarr C.L."/>
            <person name="Trees E."/>
            <person name="Katz L.S."/>
            <person name="Carleton-Romer H.A."/>
            <person name="Stroika S."/>
            <person name="Kucerova Z."/>
            <person name="Roache K.F."/>
            <person name="Sabol A.L."/>
            <person name="Besser J."/>
            <person name="Gerner-Smidt P."/>
        </authorList>
    </citation>
    <scope>NUCLEOTIDE SEQUENCE [LARGE SCALE GENOMIC DNA]</scope>
    <source>
        <strain evidence="3 4">20110455</strain>
    </source>
</reference>
<dbReference type="PANTHER" id="PTHR22572">
    <property type="entry name" value="SUGAR-1-PHOSPHATE GUANYL TRANSFERASE"/>
    <property type="match status" value="1"/>
</dbReference>
<accession>A0A825SH00</accession>
<dbReference type="InterPro" id="IPR000644">
    <property type="entry name" value="CBS_dom"/>
</dbReference>
<dbReference type="Pfam" id="PF00483">
    <property type="entry name" value="NTP_transferase"/>
    <property type="match status" value="1"/>
</dbReference>
<dbReference type="InterPro" id="IPR050486">
    <property type="entry name" value="Mannose-1P_guanyltransferase"/>
</dbReference>
<name>A0A825SH00_CAMLA</name>
<dbReference type="InterPro" id="IPR029044">
    <property type="entry name" value="Nucleotide-diphossugar_trans"/>
</dbReference>
<dbReference type="InterPro" id="IPR046342">
    <property type="entry name" value="CBS_dom_sf"/>
</dbReference>
<evidence type="ECO:0000256" key="1">
    <source>
        <dbReference type="PROSITE-ProRule" id="PRU00703"/>
    </source>
</evidence>
<gene>
    <name evidence="3" type="ORF">YZ36_01555</name>
</gene>
<protein>
    <submittedName>
        <fullName evidence="3">CBS domain-containing protein</fullName>
    </submittedName>
</protein>
<dbReference type="Gene3D" id="3.90.550.10">
    <property type="entry name" value="Spore Coat Polysaccharide Biosynthesis Protein SpsA, Chain A"/>
    <property type="match status" value="1"/>
</dbReference>
<feature type="domain" description="CBS" evidence="2">
    <location>
        <begin position="1"/>
        <end position="59"/>
    </location>
</feature>
<dbReference type="AlphaFoldDB" id="A0A825SH00"/>
<dbReference type="SUPFAM" id="SSF53448">
    <property type="entry name" value="Nucleotide-diphospho-sugar transferases"/>
    <property type="match status" value="1"/>
</dbReference>
<sequence>MKAKIDELKLRANSSIKDALNIIGRLRVRLGIVVDENDDLLGIISDSNIRKALLNGYDLNESIEKIYTKDPILVSEKTSEKDLLKLSAKYDIYDFPIINKNGKIIKIKSIASLLCKNKNPNYVILMAGGLGTRLKELTKNTPKPMLKVGNKPILETIISKFNEQNFENFIFCVNYKKHMIKNHFKNGEKFGVNIKYVCENKKLGTAGALSLIKQDLKDSFIVMNADILTELDFNKLLKAHKKSKALMSVVLREYNHQIPFGVVELKNKSIVKIIEKPMQKFLISAGIYVCEPCVLNLLKENEYLDMPNLIELIMQKGKVNSYMLDDYWIDIGRLEEYEKAIIDANN</sequence>
<dbReference type="SUPFAM" id="SSF54631">
    <property type="entry name" value="CBS-domain pair"/>
    <property type="match status" value="1"/>
</dbReference>
<keyword evidence="1" id="KW-0129">CBS domain</keyword>
<dbReference type="Proteomes" id="UP000405656">
    <property type="component" value="Unassembled WGS sequence"/>
</dbReference>
<dbReference type="Gene3D" id="3.10.580.10">
    <property type="entry name" value="CBS-domain"/>
    <property type="match status" value="1"/>
</dbReference>
<dbReference type="Pfam" id="PF00571">
    <property type="entry name" value="CBS"/>
    <property type="match status" value="1"/>
</dbReference>